<dbReference type="Pfam" id="PF01381">
    <property type="entry name" value="HTH_3"/>
    <property type="match status" value="1"/>
</dbReference>
<sequence length="141" mass="16926">MNVGNTIRRLREYRNLTQEYMADRLCIGSTAYGNIERNEVKRLTVERLMQIAEVLDVHFTELFNDQPPQQRQLKPVLQEKDLQDLLAYFRQDKLLMKEMMTTMRDSMQKMDQMMREHIRIMQAVLHPIREMSTQKAKPQKP</sequence>
<dbReference type="PROSITE" id="PS50943">
    <property type="entry name" value="HTH_CROC1"/>
    <property type="match status" value="1"/>
</dbReference>
<dbReference type="InterPro" id="IPR001387">
    <property type="entry name" value="Cro/C1-type_HTH"/>
</dbReference>
<dbReference type="PANTHER" id="PTHR46797:SF23">
    <property type="entry name" value="HTH-TYPE TRANSCRIPTIONAL REGULATOR SUTR"/>
    <property type="match status" value="1"/>
</dbReference>
<keyword evidence="1" id="KW-0805">Transcription regulation</keyword>
<dbReference type="EMBL" id="CP150096">
    <property type="protein sequence ID" value="WZN47184.1"/>
    <property type="molecule type" value="Genomic_DNA"/>
</dbReference>
<evidence type="ECO:0000256" key="2">
    <source>
        <dbReference type="ARBA" id="ARBA00023125"/>
    </source>
</evidence>
<feature type="domain" description="HTH cro/C1-type" evidence="4">
    <location>
        <begin position="7"/>
        <end position="62"/>
    </location>
</feature>
<protein>
    <submittedName>
        <fullName evidence="5">Helix-turn-helix transcriptional regulator</fullName>
    </submittedName>
</protein>
<evidence type="ECO:0000313" key="5">
    <source>
        <dbReference type="EMBL" id="WZN47184.1"/>
    </source>
</evidence>
<dbReference type="RefSeq" id="WP_341841844.1">
    <property type="nucleotide sequence ID" value="NZ_CP149792.1"/>
</dbReference>
<gene>
    <name evidence="5" type="ORF">WJU22_03190</name>
</gene>
<evidence type="ECO:0000256" key="1">
    <source>
        <dbReference type="ARBA" id="ARBA00023015"/>
    </source>
</evidence>
<dbReference type="Proteomes" id="UP001449657">
    <property type="component" value="Chromosome"/>
</dbReference>
<dbReference type="SUPFAM" id="SSF47413">
    <property type="entry name" value="lambda repressor-like DNA-binding domains"/>
    <property type="match status" value="1"/>
</dbReference>
<dbReference type="PANTHER" id="PTHR46797">
    <property type="entry name" value="HTH-TYPE TRANSCRIPTIONAL REGULATOR"/>
    <property type="match status" value="1"/>
</dbReference>
<dbReference type="SMART" id="SM00530">
    <property type="entry name" value="HTH_XRE"/>
    <property type="match status" value="1"/>
</dbReference>
<keyword evidence="6" id="KW-1185">Reference proteome</keyword>
<proteinExistence type="predicted"/>
<keyword evidence="3" id="KW-0804">Transcription</keyword>
<organism evidence="5 6">
    <name type="scientific">Chitinophaga caseinilytica</name>
    <dbReference type="NCBI Taxonomy" id="2267521"/>
    <lineage>
        <taxon>Bacteria</taxon>
        <taxon>Pseudomonadati</taxon>
        <taxon>Bacteroidota</taxon>
        <taxon>Chitinophagia</taxon>
        <taxon>Chitinophagales</taxon>
        <taxon>Chitinophagaceae</taxon>
        <taxon>Chitinophaga</taxon>
    </lineage>
</organism>
<name>A0ABZ2Z4L0_9BACT</name>
<keyword evidence="2" id="KW-0238">DNA-binding</keyword>
<dbReference type="Gene3D" id="1.10.260.40">
    <property type="entry name" value="lambda repressor-like DNA-binding domains"/>
    <property type="match status" value="1"/>
</dbReference>
<evidence type="ECO:0000313" key="6">
    <source>
        <dbReference type="Proteomes" id="UP001449657"/>
    </source>
</evidence>
<dbReference type="InterPro" id="IPR050807">
    <property type="entry name" value="TransReg_Diox_bact_type"/>
</dbReference>
<evidence type="ECO:0000259" key="4">
    <source>
        <dbReference type="PROSITE" id="PS50943"/>
    </source>
</evidence>
<accession>A0ABZ2Z4L0</accession>
<reference evidence="5 6" key="1">
    <citation type="submission" date="2024-03" db="EMBL/GenBank/DDBJ databases">
        <title>Chitinophaga caseinilytica sp. nov., a casein hydrolysing bacterium isolated from forest soil.</title>
        <authorList>
            <person name="Lee D.S."/>
            <person name="Han D.M."/>
            <person name="Baek J.H."/>
            <person name="Choi D.G."/>
            <person name="Jeon J.H."/>
            <person name="Jeon C.O."/>
        </authorList>
    </citation>
    <scope>NUCLEOTIDE SEQUENCE [LARGE SCALE GENOMIC DNA]</scope>
    <source>
        <strain evidence="5 6">KACC 19118</strain>
    </source>
</reference>
<dbReference type="InterPro" id="IPR010982">
    <property type="entry name" value="Lambda_DNA-bd_dom_sf"/>
</dbReference>
<dbReference type="CDD" id="cd00093">
    <property type="entry name" value="HTH_XRE"/>
    <property type="match status" value="1"/>
</dbReference>
<evidence type="ECO:0000256" key="3">
    <source>
        <dbReference type="ARBA" id="ARBA00023163"/>
    </source>
</evidence>